<feature type="non-terminal residue" evidence="1">
    <location>
        <position position="100"/>
    </location>
</feature>
<comment type="caution">
    <text evidence="1">The sequence shown here is derived from an EMBL/GenBank/DDBJ whole genome shotgun (WGS) entry which is preliminary data.</text>
</comment>
<proteinExistence type="predicted"/>
<name>A0A0F9JDN1_9ZZZZ</name>
<dbReference type="EMBL" id="LAZR01010267">
    <property type="protein sequence ID" value="KKM67904.1"/>
    <property type="molecule type" value="Genomic_DNA"/>
</dbReference>
<protein>
    <submittedName>
        <fullName evidence="1">Uncharacterized protein</fullName>
    </submittedName>
</protein>
<evidence type="ECO:0000313" key="1">
    <source>
        <dbReference type="EMBL" id="KKM67904.1"/>
    </source>
</evidence>
<reference evidence="1" key="1">
    <citation type="journal article" date="2015" name="Nature">
        <title>Complex archaea that bridge the gap between prokaryotes and eukaryotes.</title>
        <authorList>
            <person name="Spang A."/>
            <person name="Saw J.H."/>
            <person name="Jorgensen S.L."/>
            <person name="Zaremba-Niedzwiedzka K."/>
            <person name="Martijn J."/>
            <person name="Lind A.E."/>
            <person name="van Eijk R."/>
            <person name="Schleper C."/>
            <person name="Guy L."/>
            <person name="Ettema T.J."/>
        </authorList>
    </citation>
    <scope>NUCLEOTIDE SEQUENCE</scope>
</reference>
<accession>A0A0F9JDN1</accession>
<dbReference type="AlphaFoldDB" id="A0A0F9JDN1"/>
<organism evidence="1">
    <name type="scientific">marine sediment metagenome</name>
    <dbReference type="NCBI Taxonomy" id="412755"/>
    <lineage>
        <taxon>unclassified sequences</taxon>
        <taxon>metagenomes</taxon>
        <taxon>ecological metagenomes</taxon>
    </lineage>
</organism>
<gene>
    <name evidence="1" type="ORF">LCGC14_1466380</name>
</gene>
<sequence length="100" mass="11407">MLCPKKLLKENFPNDREYTVETLVEQLALMELHIRDGSWRLCSCNPEKHLPGVAGLASEGLGFAETDDERNFMECLMSQARVFKAKIRSGKYRNQADMNA</sequence>